<protein>
    <submittedName>
        <fullName evidence="1">Uncharacterized protein</fullName>
    </submittedName>
</protein>
<dbReference type="EMBL" id="AVFL01000022">
    <property type="protein sequence ID" value="EWY37955.1"/>
    <property type="molecule type" value="Genomic_DNA"/>
</dbReference>
<organism evidence="1 2">
    <name type="scientific">Skermanella stibiiresistens SB22</name>
    <dbReference type="NCBI Taxonomy" id="1385369"/>
    <lineage>
        <taxon>Bacteria</taxon>
        <taxon>Pseudomonadati</taxon>
        <taxon>Pseudomonadota</taxon>
        <taxon>Alphaproteobacteria</taxon>
        <taxon>Rhodospirillales</taxon>
        <taxon>Azospirillaceae</taxon>
        <taxon>Skermanella</taxon>
    </lineage>
</organism>
<dbReference type="Proteomes" id="UP000019486">
    <property type="component" value="Unassembled WGS sequence"/>
</dbReference>
<dbReference type="STRING" id="1385369.N825_16255"/>
<evidence type="ECO:0000313" key="1">
    <source>
        <dbReference type="EMBL" id="EWY37955.1"/>
    </source>
</evidence>
<reference evidence="1 2" key="1">
    <citation type="submission" date="2013-08" db="EMBL/GenBank/DDBJ databases">
        <title>The genome sequence of Skermanella stibiiresistens.</title>
        <authorList>
            <person name="Zhu W."/>
            <person name="Wang G."/>
        </authorList>
    </citation>
    <scope>NUCLEOTIDE SEQUENCE [LARGE SCALE GENOMIC DNA]</scope>
    <source>
        <strain evidence="1 2">SB22</strain>
    </source>
</reference>
<gene>
    <name evidence="1" type="ORF">N825_16255</name>
</gene>
<sequence>MSGNAKKYKVLGRLVKELVIEYLESEGEAAREPRVRRVSVNLKHAIVAPTYLAGFRNEMAAIMDRAHRPGWPSTHMEE</sequence>
<proteinExistence type="predicted"/>
<dbReference type="RefSeq" id="WP_037458081.1">
    <property type="nucleotide sequence ID" value="NZ_AVFL01000022.1"/>
</dbReference>
<evidence type="ECO:0000313" key="2">
    <source>
        <dbReference type="Proteomes" id="UP000019486"/>
    </source>
</evidence>
<dbReference type="AlphaFoldDB" id="W9GVM4"/>
<keyword evidence="2" id="KW-1185">Reference proteome</keyword>
<comment type="caution">
    <text evidence="1">The sequence shown here is derived from an EMBL/GenBank/DDBJ whole genome shotgun (WGS) entry which is preliminary data.</text>
</comment>
<name>W9GVM4_9PROT</name>
<accession>W9GVM4</accession>